<feature type="transmembrane region" description="Helical" evidence="9">
    <location>
        <begin position="303"/>
        <end position="323"/>
    </location>
</feature>
<dbReference type="CDD" id="cd00211">
    <property type="entry name" value="PTS_IIA_fru"/>
    <property type="match status" value="1"/>
</dbReference>
<dbReference type="Proteomes" id="UP000178606">
    <property type="component" value="Unassembled WGS sequence"/>
</dbReference>
<dbReference type="InterPro" id="IPR006153">
    <property type="entry name" value="Cation/H_exchanger_TM"/>
</dbReference>
<dbReference type="SUPFAM" id="SSF51735">
    <property type="entry name" value="NAD(P)-binding Rossmann-fold domains"/>
    <property type="match status" value="1"/>
</dbReference>
<evidence type="ECO:0000256" key="6">
    <source>
        <dbReference type="ARBA" id="ARBA00022989"/>
    </source>
</evidence>
<dbReference type="SUPFAM" id="SSF55804">
    <property type="entry name" value="Phoshotransferase/anion transport protein"/>
    <property type="match status" value="1"/>
</dbReference>
<evidence type="ECO:0000256" key="1">
    <source>
        <dbReference type="ARBA" id="ARBA00004651"/>
    </source>
</evidence>
<sequence length="742" mass="78836">MDKTLTHDMLITVAVALSTGVLLVGLSRRLNLSALVLLLLGGIALGPEGIGVVKTDTLGAGLPVLVSLAVGLILFEGGLTLDVKGYRLAPALIRRLLSVGVLITWLSAAAAIWLIFGFDLSFALLSASFVIVTGPTVIGPLLKRVKVVPGLHHILHWEGVLIDPIGVFVALLCFEWIGEVSGGRALANFGLRFLSGVGIGVAGGFAIYALIRARVVPEDLMNAFALGCAVLIFGVTGALFSEAGLLSVTVAGFVIGLKQPAELKQIRQFKAEMTDLLIGLLFILLAARLRFEQFQDLGARGVLLIGVVFAIRPLNVLVSSWGLGLGWREKVFLGWVAPRGIVAASMASLFTLSLQQWGIPDAIFVETFTYSVIAATVLLNGFTAGPLARALGLQRPVPTGWLIVGAHPFGRGIARFISRAAQAPTVLVDTNPKAVAEAGAEGLVAFVGDARDVEIGDRDESQGVGNLLALTDNEDLNALLCQRWASVFGRTHVFRWSSGRGKIEETHETPGRVVWSHLPKPSLLSGEMVRGEAVVIPSRSLAQGPDNLTSPLVAVRGQAVALDPSALSGSAGEEPAETLYLRREADYLVRSVRPELVGRLDARNAEELFSGLIGLVVRVAPEVPREETSRELLDRERLFPSALGHGVAVPHAYSRALSSRLCAIAQIPDGVDFEAPDGEPVRLVFLLLSPSGDPEGHLATLAEIARIAGDREMRARLMAASHPSELLTIVRDVNPLHSQPAS</sequence>
<feature type="domain" description="PTS EIIA type-2" evidence="10">
    <location>
        <begin position="589"/>
        <end position="733"/>
    </location>
</feature>
<keyword evidence="7" id="KW-0406">Ion transport</keyword>
<keyword evidence="8 9" id="KW-0472">Membrane</keyword>
<evidence type="ECO:0000259" key="10">
    <source>
        <dbReference type="PROSITE" id="PS51094"/>
    </source>
</evidence>
<dbReference type="GO" id="GO:1902600">
    <property type="term" value="P:proton transmembrane transport"/>
    <property type="evidence" value="ECO:0007669"/>
    <property type="project" value="InterPro"/>
</dbReference>
<feature type="transmembrane region" description="Helical" evidence="9">
    <location>
        <begin position="96"/>
        <end position="116"/>
    </location>
</feature>
<feature type="transmembrane region" description="Helical" evidence="9">
    <location>
        <begin position="122"/>
        <end position="142"/>
    </location>
</feature>
<evidence type="ECO:0000256" key="2">
    <source>
        <dbReference type="ARBA" id="ARBA00022448"/>
    </source>
</evidence>
<dbReference type="Gene3D" id="1.20.1530.20">
    <property type="match status" value="1"/>
</dbReference>
<dbReference type="PANTHER" id="PTHR32507">
    <property type="entry name" value="NA(+)/H(+) ANTIPORTER 1"/>
    <property type="match status" value="1"/>
</dbReference>
<keyword evidence="4" id="KW-1003">Cell membrane</keyword>
<dbReference type="Gene3D" id="3.40.50.720">
    <property type="entry name" value="NAD(P)-binding Rossmann-like Domain"/>
    <property type="match status" value="1"/>
</dbReference>
<dbReference type="Pfam" id="PF00999">
    <property type="entry name" value="Na_H_Exchanger"/>
    <property type="match status" value="1"/>
</dbReference>
<evidence type="ECO:0000256" key="8">
    <source>
        <dbReference type="ARBA" id="ARBA00023136"/>
    </source>
</evidence>
<dbReference type="InterPro" id="IPR003148">
    <property type="entry name" value="RCK_N"/>
</dbReference>
<feature type="transmembrane region" description="Helical" evidence="9">
    <location>
        <begin position="189"/>
        <end position="211"/>
    </location>
</feature>
<dbReference type="EMBL" id="MFKF01000030">
    <property type="protein sequence ID" value="OGG56483.1"/>
    <property type="molecule type" value="Genomic_DNA"/>
</dbReference>
<comment type="caution">
    <text evidence="11">The sequence shown here is derived from an EMBL/GenBank/DDBJ whole genome shotgun (WGS) entry which is preliminary data.</text>
</comment>
<evidence type="ECO:0000313" key="11">
    <source>
        <dbReference type="EMBL" id="OGG56483.1"/>
    </source>
</evidence>
<evidence type="ECO:0000313" key="12">
    <source>
        <dbReference type="Proteomes" id="UP000178606"/>
    </source>
</evidence>
<dbReference type="AlphaFoldDB" id="A0A1F6D4W4"/>
<dbReference type="InterPro" id="IPR016152">
    <property type="entry name" value="PTrfase/Anion_transptr"/>
</dbReference>
<feature type="transmembrane region" description="Helical" evidence="9">
    <location>
        <begin position="223"/>
        <end position="256"/>
    </location>
</feature>
<feature type="transmembrane region" description="Helical" evidence="9">
    <location>
        <begin position="335"/>
        <end position="355"/>
    </location>
</feature>
<keyword evidence="2" id="KW-0813">Transport</keyword>
<evidence type="ECO:0000256" key="5">
    <source>
        <dbReference type="ARBA" id="ARBA00022692"/>
    </source>
</evidence>
<keyword evidence="6 9" id="KW-1133">Transmembrane helix</keyword>
<evidence type="ECO:0000256" key="9">
    <source>
        <dbReference type="SAM" id="Phobius"/>
    </source>
</evidence>
<proteinExistence type="predicted"/>
<feature type="transmembrane region" description="Helical" evidence="9">
    <location>
        <begin position="58"/>
        <end position="75"/>
    </location>
</feature>
<dbReference type="InterPro" id="IPR036291">
    <property type="entry name" value="NAD(P)-bd_dom_sf"/>
</dbReference>
<evidence type="ECO:0000256" key="3">
    <source>
        <dbReference type="ARBA" id="ARBA00022449"/>
    </source>
</evidence>
<protein>
    <recommendedName>
        <fullName evidence="10">PTS EIIA type-2 domain-containing protein</fullName>
    </recommendedName>
</protein>
<dbReference type="GO" id="GO:0005886">
    <property type="term" value="C:plasma membrane"/>
    <property type="evidence" value="ECO:0007669"/>
    <property type="project" value="UniProtKB-SubCell"/>
</dbReference>
<feature type="transmembrane region" description="Helical" evidence="9">
    <location>
        <begin position="6"/>
        <end position="25"/>
    </location>
</feature>
<feature type="transmembrane region" description="Helical" evidence="9">
    <location>
        <begin position="154"/>
        <end position="177"/>
    </location>
</feature>
<feature type="transmembrane region" description="Helical" evidence="9">
    <location>
        <begin position="32"/>
        <end position="52"/>
    </location>
</feature>
<feature type="transmembrane region" description="Helical" evidence="9">
    <location>
        <begin position="276"/>
        <end position="291"/>
    </location>
</feature>
<dbReference type="GO" id="GO:0006813">
    <property type="term" value="P:potassium ion transport"/>
    <property type="evidence" value="ECO:0007669"/>
    <property type="project" value="InterPro"/>
</dbReference>
<dbReference type="Pfam" id="PF02254">
    <property type="entry name" value="TrkA_N"/>
    <property type="match status" value="1"/>
</dbReference>
<reference evidence="11 12" key="1">
    <citation type="journal article" date="2016" name="Nat. Commun.">
        <title>Thousands of microbial genomes shed light on interconnected biogeochemical processes in an aquifer system.</title>
        <authorList>
            <person name="Anantharaman K."/>
            <person name="Brown C.T."/>
            <person name="Hug L.A."/>
            <person name="Sharon I."/>
            <person name="Castelle C.J."/>
            <person name="Probst A.J."/>
            <person name="Thomas B.C."/>
            <person name="Singh A."/>
            <person name="Wilkins M.J."/>
            <person name="Karaoz U."/>
            <person name="Brodie E.L."/>
            <person name="Williams K.H."/>
            <person name="Hubbard S.S."/>
            <person name="Banfield J.F."/>
        </authorList>
    </citation>
    <scope>NUCLEOTIDE SEQUENCE [LARGE SCALE GENOMIC DNA]</scope>
    <source>
        <strain evidence="12">RIFCSPLOWO2_12_FULL_64_10</strain>
    </source>
</reference>
<comment type="subcellular location">
    <subcellularLocation>
        <location evidence="1">Cell membrane</location>
        <topology evidence="1">Multi-pass membrane protein</topology>
    </subcellularLocation>
</comment>
<name>A0A1F6D4W4_HANXR</name>
<accession>A0A1F6D4W4</accession>
<keyword evidence="5 9" id="KW-0812">Transmembrane</keyword>
<evidence type="ECO:0000256" key="4">
    <source>
        <dbReference type="ARBA" id="ARBA00022475"/>
    </source>
</evidence>
<dbReference type="Gene3D" id="3.40.930.10">
    <property type="entry name" value="Mannitol-specific EII, Chain A"/>
    <property type="match status" value="1"/>
</dbReference>
<feature type="transmembrane region" description="Helical" evidence="9">
    <location>
        <begin position="367"/>
        <end position="388"/>
    </location>
</feature>
<dbReference type="InterPro" id="IPR038770">
    <property type="entry name" value="Na+/solute_symporter_sf"/>
</dbReference>
<dbReference type="GO" id="GO:0015297">
    <property type="term" value="F:antiporter activity"/>
    <property type="evidence" value="ECO:0007669"/>
    <property type="project" value="UniProtKB-KW"/>
</dbReference>
<gene>
    <name evidence="11" type="ORF">A3F84_15755</name>
</gene>
<keyword evidence="3" id="KW-0050">Antiport</keyword>
<dbReference type="PANTHER" id="PTHR32507:SF0">
    <property type="entry name" value="NA(+)_H(+) ANTIPORTER 2-RELATED"/>
    <property type="match status" value="1"/>
</dbReference>
<dbReference type="Pfam" id="PF00359">
    <property type="entry name" value="PTS_EIIA_2"/>
    <property type="match status" value="1"/>
</dbReference>
<dbReference type="InterPro" id="IPR002178">
    <property type="entry name" value="PTS_EIIA_type-2_dom"/>
</dbReference>
<organism evidence="11 12">
    <name type="scientific">Handelsmanbacteria sp. (strain RIFCSPLOWO2_12_FULL_64_10)</name>
    <dbReference type="NCBI Taxonomy" id="1817868"/>
    <lineage>
        <taxon>Bacteria</taxon>
        <taxon>Candidatus Handelsmaniibacteriota</taxon>
    </lineage>
</organism>
<dbReference type="PROSITE" id="PS00372">
    <property type="entry name" value="PTS_EIIA_TYPE_2_HIS"/>
    <property type="match status" value="1"/>
</dbReference>
<dbReference type="PROSITE" id="PS51094">
    <property type="entry name" value="PTS_EIIA_TYPE_2"/>
    <property type="match status" value="1"/>
</dbReference>
<evidence type="ECO:0000256" key="7">
    <source>
        <dbReference type="ARBA" id="ARBA00023065"/>
    </source>
</evidence>